<name>A0A0G0GV41_9BACT</name>
<protein>
    <submittedName>
        <fullName evidence="1">Uncharacterized protein</fullName>
    </submittedName>
</protein>
<evidence type="ECO:0000313" key="1">
    <source>
        <dbReference type="EMBL" id="KKQ34898.1"/>
    </source>
</evidence>
<accession>A0A0G0GV41</accession>
<reference evidence="1 2" key="1">
    <citation type="journal article" date="2015" name="Nature">
        <title>rRNA introns, odd ribosomes, and small enigmatic genomes across a large radiation of phyla.</title>
        <authorList>
            <person name="Brown C.T."/>
            <person name="Hug L.A."/>
            <person name="Thomas B.C."/>
            <person name="Sharon I."/>
            <person name="Castelle C.J."/>
            <person name="Singh A."/>
            <person name="Wilkins M.J."/>
            <person name="Williams K.H."/>
            <person name="Banfield J.F."/>
        </authorList>
    </citation>
    <scope>NUCLEOTIDE SEQUENCE [LARGE SCALE GENOMIC DNA]</scope>
</reference>
<proteinExistence type="predicted"/>
<dbReference type="EMBL" id="LBTF01000032">
    <property type="protein sequence ID" value="KKQ34898.1"/>
    <property type="molecule type" value="Genomic_DNA"/>
</dbReference>
<sequence length="243" mass="28414">MNAVLITLALIAIAIVVIIRKGNRKIFKKLHDEILKSDWGRMDAGFDLMDDVSYSLYLSSKQKNKLHKLYKTTIYTSLVRYVISCKTFVDVYNLFGVRTDTDYKSHLFVLHGRDIRSRVINEEVGRILRLIKPDHESVIKKLSYKDAVQLLEYVQKLYDWSRNENLKECAKNIEFTCYYITKDEFEKSCRNISCLSELYERLFITQELKDKISVEMRKLAQEIISEAGGKEKAKEIKLACAFI</sequence>
<dbReference type="AlphaFoldDB" id="A0A0G0GV41"/>
<organism evidence="1 2">
    <name type="scientific">Candidatus Nomurabacteria bacterium GW2011_GWB1_37_5</name>
    <dbReference type="NCBI Taxonomy" id="1618742"/>
    <lineage>
        <taxon>Bacteria</taxon>
        <taxon>Candidatus Nomuraibacteriota</taxon>
    </lineage>
</organism>
<gene>
    <name evidence="1" type="ORF">US50_C0032G0002</name>
</gene>
<comment type="caution">
    <text evidence="1">The sequence shown here is derived from an EMBL/GenBank/DDBJ whole genome shotgun (WGS) entry which is preliminary data.</text>
</comment>
<dbReference type="Proteomes" id="UP000033876">
    <property type="component" value="Unassembled WGS sequence"/>
</dbReference>
<evidence type="ECO:0000313" key="2">
    <source>
        <dbReference type="Proteomes" id="UP000033876"/>
    </source>
</evidence>